<name>A0A2H5F1U9_9RHOB</name>
<dbReference type="Proteomes" id="UP000234530">
    <property type="component" value="Chromosome"/>
</dbReference>
<dbReference type="AlphaFoldDB" id="A0A2H5F1U9"/>
<dbReference type="InterPro" id="IPR029058">
    <property type="entry name" value="AB_hydrolase_fold"/>
</dbReference>
<evidence type="ECO:0008006" key="3">
    <source>
        <dbReference type="Google" id="ProtNLM"/>
    </source>
</evidence>
<sequence>MIVGRTCMVGESRLWCRAALVTAVLAVAACAPRADLSLMNPPPPGSLLEAERFEVLAVTTRARLSPTANVFTTTRSLVPSHALFHIAAAQGRQPGVTQSAGHAPVIAVERQAIITSRQALLDHLAGSPRPRDISLFIHGFNLNFPEALMRTAQLSADEILRGQPLLFAWPSEARVQGYLHDRDSVIVSRDALVQLLVDLAGDARLGNVDVLTHSMGALLMVEAMRQLRLTGRGDVLDQLSVTLASPDIDLDVFAAQMAVIGPMRRPMKILVARDDRALILAGRLSGEARLGVLDVANPRVQKAAEAYNIAIIDISELRATDGLRHDRYSGLGSRGATRAQLGELRQAGAFVVTALGAIVSAPFDVLEGVLALE</sequence>
<gene>
    <name evidence="1" type="ORF">CX676_16395</name>
</gene>
<accession>A0A2H5F1U9</accession>
<dbReference type="InterPro" id="IPR010297">
    <property type="entry name" value="DUF900_hydrolase"/>
</dbReference>
<dbReference type="PANTHER" id="PTHR36513:SF1">
    <property type="entry name" value="TRANSMEMBRANE PROTEIN"/>
    <property type="match status" value="1"/>
</dbReference>
<keyword evidence="2" id="KW-1185">Reference proteome</keyword>
<dbReference type="KEGG" id="pzh:CX676_16395"/>
<dbReference type="Pfam" id="PF05990">
    <property type="entry name" value="DUF900"/>
    <property type="match status" value="1"/>
</dbReference>
<reference evidence="1 2" key="1">
    <citation type="journal article" date="2013" name="Antonie Van Leeuwenhoek">
        <title>Paracoccus zhejiangensis sp. nov., isolated from activated sludge in wastewater-treatment system.</title>
        <authorList>
            <person name="Wu Z.G."/>
            <person name="Zhang D.F."/>
            <person name="Liu Y.L."/>
            <person name="Wang F."/>
            <person name="Jiang X."/>
            <person name="Li C."/>
            <person name="Li S.P."/>
            <person name="Hong Q."/>
            <person name="Li W.J."/>
        </authorList>
    </citation>
    <scope>NUCLEOTIDE SEQUENCE [LARGE SCALE GENOMIC DNA]</scope>
    <source>
        <strain evidence="1 2">J6</strain>
    </source>
</reference>
<dbReference type="EMBL" id="CP025430">
    <property type="protein sequence ID" value="AUH65538.1"/>
    <property type="molecule type" value="Genomic_DNA"/>
</dbReference>
<organism evidence="1 2">
    <name type="scientific">Paracoccus zhejiangensis</name>
    <dbReference type="NCBI Taxonomy" id="1077935"/>
    <lineage>
        <taxon>Bacteria</taxon>
        <taxon>Pseudomonadati</taxon>
        <taxon>Pseudomonadota</taxon>
        <taxon>Alphaproteobacteria</taxon>
        <taxon>Rhodobacterales</taxon>
        <taxon>Paracoccaceae</taxon>
        <taxon>Paracoccus</taxon>
    </lineage>
</organism>
<dbReference type="SUPFAM" id="SSF53474">
    <property type="entry name" value="alpha/beta-Hydrolases"/>
    <property type="match status" value="1"/>
</dbReference>
<dbReference type="PANTHER" id="PTHR36513">
    <property type="entry name" value="ABC TRANSMEMBRANE TYPE-1 DOMAIN-CONTAINING PROTEIN"/>
    <property type="match status" value="1"/>
</dbReference>
<dbReference type="PROSITE" id="PS51257">
    <property type="entry name" value="PROKAR_LIPOPROTEIN"/>
    <property type="match status" value="1"/>
</dbReference>
<proteinExistence type="predicted"/>
<evidence type="ECO:0000313" key="2">
    <source>
        <dbReference type="Proteomes" id="UP000234530"/>
    </source>
</evidence>
<protein>
    <recommendedName>
        <fullName evidence="3">Alpha/beta hydrolase</fullName>
    </recommendedName>
</protein>
<evidence type="ECO:0000313" key="1">
    <source>
        <dbReference type="EMBL" id="AUH65538.1"/>
    </source>
</evidence>